<dbReference type="PANTHER" id="PTHR32063">
    <property type="match status" value="1"/>
</dbReference>
<dbReference type="Proteomes" id="UP000187735">
    <property type="component" value="Chromosome"/>
</dbReference>
<dbReference type="PANTHER" id="PTHR32063:SF4">
    <property type="entry name" value="SLR6043 PROTEIN"/>
    <property type="match status" value="1"/>
</dbReference>
<feature type="transmembrane region" description="Helical" evidence="1">
    <location>
        <begin position="990"/>
        <end position="1014"/>
    </location>
</feature>
<feature type="transmembrane region" description="Helical" evidence="1">
    <location>
        <begin position="440"/>
        <end position="458"/>
    </location>
</feature>
<feature type="transmembrane region" description="Helical" evidence="1">
    <location>
        <begin position="859"/>
        <end position="876"/>
    </location>
</feature>
<dbReference type="Gene3D" id="3.30.2090.10">
    <property type="entry name" value="Multidrug efflux transporter AcrB TolC docking domain, DN and DC subdomains"/>
    <property type="match status" value="2"/>
</dbReference>
<dbReference type="SUPFAM" id="SSF82693">
    <property type="entry name" value="Multidrug efflux transporter AcrB pore domain, PN1, PN2, PC1 and PC2 subdomains"/>
    <property type="match status" value="2"/>
</dbReference>
<dbReference type="EMBL" id="CP017641">
    <property type="protein sequence ID" value="APZ91084.1"/>
    <property type="molecule type" value="Genomic_DNA"/>
</dbReference>
<dbReference type="AlphaFoldDB" id="A0A1P8WAM8"/>
<evidence type="ECO:0000313" key="3">
    <source>
        <dbReference type="Proteomes" id="UP000187735"/>
    </source>
</evidence>
<proteinExistence type="predicted"/>
<keyword evidence="1" id="KW-1133">Transmembrane helix</keyword>
<dbReference type="Gene3D" id="3.30.70.1440">
    <property type="entry name" value="Multidrug efflux transporter AcrB pore domain"/>
    <property type="match status" value="1"/>
</dbReference>
<dbReference type="KEGG" id="fmr:Fuma_00670"/>
<dbReference type="SUPFAM" id="SSF82714">
    <property type="entry name" value="Multidrug efflux transporter AcrB TolC docking domain, DN and DC subdomains"/>
    <property type="match status" value="2"/>
</dbReference>
<evidence type="ECO:0000313" key="2">
    <source>
        <dbReference type="EMBL" id="APZ91084.1"/>
    </source>
</evidence>
<accession>A0A1P8WAM8</accession>
<gene>
    <name evidence="2" type="primary">czcA_1</name>
    <name evidence="2" type="ORF">Fuma_00670</name>
</gene>
<feature type="transmembrane region" description="Helical" evidence="1">
    <location>
        <begin position="883"/>
        <end position="903"/>
    </location>
</feature>
<evidence type="ECO:0000256" key="1">
    <source>
        <dbReference type="SAM" id="Phobius"/>
    </source>
</evidence>
<feature type="transmembrane region" description="Helical" evidence="1">
    <location>
        <begin position="334"/>
        <end position="354"/>
    </location>
</feature>
<dbReference type="GO" id="GO:0042910">
    <property type="term" value="F:xenobiotic transmembrane transporter activity"/>
    <property type="evidence" value="ECO:0007669"/>
    <property type="project" value="TreeGrafter"/>
</dbReference>
<feature type="transmembrane region" description="Helical" evidence="1">
    <location>
        <begin position="524"/>
        <end position="546"/>
    </location>
</feature>
<dbReference type="Gene3D" id="1.20.1640.10">
    <property type="entry name" value="Multidrug efflux transporter AcrB transmembrane domain"/>
    <property type="match status" value="2"/>
</dbReference>
<dbReference type="RefSeq" id="WP_077022893.1">
    <property type="nucleotide sequence ID" value="NZ_CP017641.1"/>
</dbReference>
<protein>
    <submittedName>
        <fullName evidence="2">Cation efflux system protein CzcA</fullName>
    </submittedName>
</protein>
<dbReference type="Gene3D" id="3.30.70.1320">
    <property type="entry name" value="Multidrug efflux transporter AcrB pore domain like"/>
    <property type="match status" value="1"/>
</dbReference>
<dbReference type="InterPro" id="IPR027463">
    <property type="entry name" value="AcrB_DN_DC_subdom"/>
</dbReference>
<dbReference type="PRINTS" id="PR00702">
    <property type="entry name" value="ACRIFLAVINRP"/>
</dbReference>
<dbReference type="OrthoDB" id="219750at2"/>
<dbReference type="SUPFAM" id="SSF82866">
    <property type="entry name" value="Multidrug efflux transporter AcrB transmembrane domain"/>
    <property type="match status" value="2"/>
</dbReference>
<dbReference type="Gene3D" id="3.30.70.1430">
    <property type="entry name" value="Multidrug efflux transporter AcrB pore domain"/>
    <property type="match status" value="2"/>
</dbReference>
<keyword evidence="3" id="KW-1185">Reference proteome</keyword>
<reference evidence="2 3" key="1">
    <citation type="journal article" date="2016" name="Front. Microbiol.">
        <title>Fuerstia marisgermanicae gen. nov., sp. nov., an Unusual Member of the Phylum Planctomycetes from the German Wadden Sea.</title>
        <authorList>
            <person name="Kohn T."/>
            <person name="Heuer A."/>
            <person name="Jogler M."/>
            <person name="Vollmers J."/>
            <person name="Boedeker C."/>
            <person name="Bunk B."/>
            <person name="Rast P."/>
            <person name="Borchert D."/>
            <person name="Glockner I."/>
            <person name="Freese H.M."/>
            <person name="Klenk H.P."/>
            <person name="Overmann J."/>
            <person name="Kaster A.K."/>
            <person name="Rohde M."/>
            <person name="Wiegand S."/>
            <person name="Jogler C."/>
        </authorList>
    </citation>
    <scope>NUCLEOTIDE SEQUENCE [LARGE SCALE GENOMIC DNA]</scope>
    <source>
        <strain evidence="2 3">NH11</strain>
    </source>
</reference>
<keyword evidence="1" id="KW-0472">Membrane</keyword>
<sequence>MNWLVQAALRFRVIVVAAAVALIVVGVRTADDVPLDVFPEFAPPRVEIQTESPGLSTEEVDSLVTVPIENSLNGIPFVDHVRSKSVLGLSSVQLYFERGSDLITARNLVQERLTQAATRLPANINQPVILPPLSSLSRAMKIGLWSDTHSQMDMTVLCKWTIRPRLMAIPGVANVAIWGDYDKQFQVLVNPDRLRANNIDLNTVMASVTRSVQPTSGGFIDTPNQRLALRHKQSVDTPEKLADTVVAFRGNAPIKLGDVAEVKVGSPPPIGDAIINDVPGILLIVEKQPWANTLDVTKGVEAAMEELRPAMTGVNFDTTIFRPATFIERALENLAHSLVIGCVLVIVILALFLFNWRAALISSLAIPLSLVAAVMVLCWRGGTINTMVLAGLIIALGEVVDDAIIDVENILRRLRINNDEGNPKSAMRVVYEASIEVRSAVVYATLIVALTLVPVFFLEGLAGSFFRPLAASYILAILASLVVALTVTPAMSLLLLPRALGKKERESPVTAFLKRLYRWVLPPLVRHPLPIAGFVILVFAGAGFSVPHLGEELMPKFKETDFLMHFLEKPGIGVEAMNRITIAASKELRAIDGVNNFGSHIGRAEAADEVYGPHFTELWISIDPEVDYDETVGKVQEAVDGYSGLHRDLLTYLTERIKEVLTGSSGAIVVRINGPDLEQLQDHARQVEAVLKTIDGVTNLKVEPQVLIPQIVVDFKPDAAAQFGLTPGDVRAAVTTLVSGTQVGEIYEGQKIFRVMVWGDKSTRRDIDAVKTLLIDTPSGAQVPLHDVASVEIMPAPNAIKRIGSTRKLDVICNVDGRDLGSVATEIQDRVLSEVTFAQEYHPEFLGEYAEAQASRQRLFGLTIFSLLGILLLLHSDFQNMRTVLLIFLTLPFALIGGIAGAFLSGGVISLGSLIGFVTVLGVAARNGIMLMDHYRHLQREEGVPFGPELIIRGAEERLAPILMTALTTGLALVPLLITGNKPGQEIEYPMAFVILGGLVTSTLLNLLVLPPLFAKFGTSELSRHRPLDTVGPL</sequence>
<keyword evidence="1" id="KW-0812">Transmembrane</keyword>
<dbReference type="InterPro" id="IPR001036">
    <property type="entry name" value="Acrflvin-R"/>
</dbReference>
<name>A0A1P8WAM8_9PLAN</name>
<dbReference type="Pfam" id="PF00873">
    <property type="entry name" value="ACR_tran"/>
    <property type="match status" value="1"/>
</dbReference>
<feature type="transmembrane region" description="Helical" evidence="1">
    <location>
        <begin position="361"/>
        <end position="382"/>
    </location>
</feature>
<organism evidence="2 3">
    <name type="scientific">Fuerstiella marisgermanici</name>
    <dbReference type="NCBI Taxonomy" id="1891926"/>
    <lineage>
        <taxon>Bacteria</taxon>
        <taxon>Pseudomonadati</taxon>
        <taxon>Planctomycetota</taxon>
        <taxon>Planctomycetia</taxon>
        <taxon>Planctomycetales</taxon>
        <taxon>Planctomycetaceae</taxon>
        <taxon>Fuerstiella</taxon>
    </lineage>
</organism>
<dbReference type="GO" id="GO:0005886">
    <property type="term" value="C:plasma membrane"/>
    <property type="evidence" value="ECO:0007669"/>
    <property type="project" value="TreeGrafter"/>
</dbReference>
<feature type="transmembrane region" description="Helical" evidence="1">
    <location>
        <begin position="959"/>
        <end position="978"/>
    </location>
</feature>
<feature type="transmembrane region" description="Helical" evidence="1">
    <location>
        <begin position="470"/>
        <end position="496"/>
    </location>
</feature>
<feature type="transmembrane region" description="Helical" evidence="1">
    <location>
        <begin position="909"/>
        <end position="929"/>
    </location>
</feature>
<dbReference type="STRING" id="1891926.Fuma_00670"/>